<evidence type="ECO:0000256" key="2">
    <source>
        <dbReference type="ARBA" id="ARBA00012513"/>
    </source>
</evidence>
<evidence type="ECO:0000259" key="7">
    <source>
        <dbReference type="PROSITE" id="PS50011"/>
    </source>
</evidence>
<dbReference type="InterPro" id="IPR001245">
    <property type="entry name" value="Ser-Thr/Tyr_kinase_cat_dom"/>
</dbReference>
<dbReference type="GO" id="GO:0016020">
    <property type="term" value="C:membrane"/>
    <property type="evidence" value="ECO:0007669"/>
    <property type="project" value="UniProtKB-SubCell"/>
</dbReference>
<evidence type="ECO:0000313" key="9">
    <source>
        <dbReference type="EMBL" id="KAF8759328.1"/>
    </source>
</evidence>
<dbReference type="AlphaFoldDB" id="A0A835FIG6"/>
<dbReference type="PROSITE" id="PS50011">
    <property type="entry name" value="PROTEIN_KINASE_DOM"/>
    <property type="match status" value="1"/>
</dbReference>
<protein>
    <recommendedName>
        <fullName evidence="2">non-specific serine/threonine protein kinase</fullName>
        <ecNumber evidence="2">2.7.11.1</ecNumber>
    </recommendedName>
</protein>
<evidence type="ECO:0000256" key="6">
    <source>
        <dbReference type="PROSITE-ProRule" id="PRU10141"/>
    </source>
</evidence>
<dbReference type="FunFam" id="3.30.200.20:FF:001238">
    <property type="entry name" value="Os08g0179000 protein"/>
    <property type="match status" value="1"/>
</dbReference>
<dbReference type="EC" id="2.7.11.1" evidence="2"/>
<feature type="domain" description="Protein kinase" evidence="7">
    <location>
        <begin position="226"/>
        <end position="303"/>
    </location>
</feature>
<organism evidence="9 10">
    <name type="scientific">Digitaria exilis</name>
    <dbReference type="NCBI Taxonomy" id="1010633"/>
    <lineage>
        <taxon>Eukaryota</taxon>
        <taxon>Viridiplantae</taxon>
        <taxon>Streptophyta</taxon>
        <taxon>Embryophyta</taxon>
        <taxon>Tracheophyta</taxon>
        <taxon>Spermatophyta</taxon>
        <taxon>Magnoliopsida</taxon>
        <taxon>Liliopsida</taxon>
        <taxon>Poales</taxon>
        <taxon>Poaceae</taxon>
        <taxon>PACMAD clade</taxon>
        <taxon>Panicoideae</taxon>
        <taxon>Panicodae</taxon>
        <taxon>Paniceae</taxon>
        <taxon>Anthephorinae</taxon>
        <taxon>Digitaria</taxon>
    </lineage>
</organism>
<dbReference type="OrthoDB" id="8891264at2759"/>
<reference evidence="9" key="1">
    <citation type="submission" date="2020-07" db="EMBL/GenBank/DDBJ databases">
        <title>Genome sequence and genetic diversity analysis of an under-domesticated orphan crop, white fonio (Digitaria exilis).</title>
        <authorList>
            <person name="Bennetzen J.L."/>
            <person name="Chen S."/>
            <person name="Ma X."/>
            <person name="Wang X."/>
            <person name="Yssel A.E.J."/>
            <person name="Chaluvadi S.R."/>
            <person name="Johnson M."/>
            <person name="Gangashetty P."/>
            <person name="Hamidou F."/>
            <person name="Sanogo M.D."/>
            <person name="Zwaenepoel A."/>
            <person name="Wallace J."/>
            <person name="Van De Peer Y."/>
            <person name="Van Deynze A."/>
        </authorList>
    </citation>
    <scope>NUCLEOTIDE SEQUENCE</scope>
    <source>
        <tissue evidence="9">Leaves</tissue>
    </source>
</reference>
<accession>A0A835FIG6</accession>
<dbReference type="Gene3D" id="2.90.10.10">
    <property type="entry name" value="Bulb-type lectin domain"/>
    <property type="match status" value="1"/>
</dbReference>
<name>A0A835FIG6_9POAL</name>
<comment type="catalytic activity">
    <reaction evidence="4">
        <text>L-threonyl-[protein] + ATP = O-phospho-L-threonyl-[protein] + ADP + H(+)</text>
        <dbReference type="Rhea" id="RHEA:46608"/>
        <dbReference type="Rhea" id="RHEA-COMP:11060"/>
        <dbReference type="Rhea" id="RHEA-COMP:11605"/>
        <dbReference type="ChEBI" id="CHEBI:15378"/>
        <dbReference type="ChEBI" id="CHEBI:30013"/>
        <dbReference type="ChEBI" id="CHEBI:30616"/>
        <dbReference type="ChEBI" id="CHEBI:61977"/>
        <dbReference type="ChEBI" id="CHEBI:456216"/>
        <dbReference type="EC" id="2.7.11.1"/>
    </reaction>
</comment>
<dbReference type="InterPro" id="IPR036426">
    <property type="entry name" value="Bulb-type_lectin_dom_sf"/>
</dbReference>
<sequence>MVQRHNGIPKLTVVWVANRETPIVVVPGSSSTSSPTLSLTNASNLVLSDAGGRVVWSTDIVTGTAATSATLTNSRNLEVRSPMNSTMLWQSFELADTFLPDMKIRASRVGRPGDRLVSWKAPGDPSPGIFASGIDPVTSLQLFTWNGSSPLPLSGAAPWTGYRVGNNFIESTSTTINLTVLDVMDDDASMSFTLSPGGTITRESPAEGYQFSVVSFRDIIAATDNFHESYMIGQGGFGKVYKANLYGQEVAIKRICRDSEQGILEFRNEVVLIAKLQHRNLVKFFGCCIEGDEKLLILEYMPV</sequence>
<comment type="caution">
    <text evidence="9">The sequence shown here is derived from an EMBL/GenBank/DDBJ whole genome shotgun (WGS) entry which is preliminary data.</text>
</comment>
<dbReference type="PANTHER" id="PTHR32444">
    <property type="entry name" value="BULB-TYPE LECTIN DOMAIN-CONTAINING PROTEIN"/>
    <property type="match status" value="1"/>
</dbReference>
<evidence type="ECO:0000256" key="3">
    <source>
        <dbReference type="ARBA" id="ARBA00023170"/>
    </source>
</evidence>
<dbReference type="InterPro" id="IPR011009">
    <property type="entry name" value="Kinase-like_dom_sf"/>
</dbReference>
<keyword evidence="10" id="KW-1185">Reference proteome</keyword>
<dbReference type="GO" id="GO:0005524">
    <property type="term" value="F:ATP binding"/>
    <property type="evidence" value="ECO:0007669"/>
    <property type="project" value="UniProtKB-UniRule"/>
</dbReference>
<dbReference type="InterPro" id="IPR000719">
    <property type="entry name" value="Prot_kinase_dom"/>
</dbReference>
<keyword evidence="6" id="KW-0547">Nucleotide-binding</keyword>
<dbReference type="Pfam" id="PF01453">
    <property type="entry name" value="B_lectin"/>
    <property type="match status" value="1"/>
</dbReference>
<dbReference type="InterPro" id="IPR017441">
    <property type="entry name" value="Protein_kinase_ATP_BS"/>
</dbReference>
<comment type="catalytic activity">
    <reaction evidence="5">
        <text>L-seryl-[protein] + ATP = O-phospho-L-seryl-[protein] + ADP + H(+)</text>
        <dbReference type="Rhea" id="RHEA:17989"/>
        <dbReference type="Rhea" id="RHEA-COMP:9863"/>
        <dbReference type="Rhea" id="RHEA-COMP:11604"/>
        <dbReference type="ChEBI" id="CHEBI:15378"/>
        <dbReference type="ChEBI" id="CHEBI:29999"/>
        <dbReference type="ChEBI" id="CHEBI:30616"/>
        <dbReference type="ChEBI" id="CHEBI:83421"/>
        <dbReference type="ChEBI" id="CHEBI:456216"/>
        <dbReference type="EC" id="2.7.11.1"/>
    </reaction>
</comment>
<gene>
    <name evidence="9" type="ORF">HU200_010369</name>
</gene>
<dbReference type="Pfam" id="PF07714">
    <property type="entry name" value="PK_Tyr_Ser-Thr"/>
    <property type="match status" value="1"/>
</dbReference>
<dbReference type="GO" id="GO:0051707">
    <property type="term" value="P:response to other organism"/>
    <property type="evidence" value="ECO:0007669"/>
    <property type="project" value="UniProtKB-ARBA"/>
</dbReference>
<comment type="subcellular location">
    <subcellularLocation>
        <location evidence="1">Membrane</location>
        <topology evidence="1">Single-pass type I membrane protein</topology>
    </subcellularLocation>
</comment>
<dbReference type="EMBL" id="JACEFO010000718">
    <property type="protein sequence ID" value="KAF8759328.1"/>
    <property type="molecule type" value="Genomic_DNA"/>
</dbReference>
<evidence type="ECO:0000256" key="4">
    <source>
        <dbReference type="ARBA" id="ARBA00047899"/>
    </source>
</evidence>
<feature type="binding site" evidence="6">
    <location>
        <position position="253"/>
    </location>
    <ligand>
        <name>ATP</name>
        <dbReference type="ChEBI" id="CHEBI:30616"/>
    </ligand>
</feature>
<dbReference type="PROSITE" id="PS00107">
    <property type="entry name" value="PROTEIN_KINASE_ATP"/>
    <property type="match status" value="1"/>
</dbReference>
<evidence type="ECO:0000313" key="10">
    <source>
        <dbReference type="Proteomes" id="UP000636709"/>
    </source>
</evidence>
<dbReference type="InterPro" id="IPR001480">
    <property type="entry name" value="Bulb-type_lectin_dom"/>
</dbReference>
<dbReference type="GO" id="GO:0004674">
    <property type="term" value="F:protein serine/threonine kinase activity"/>
    <property type="evidence" value="ECO:0007669"/>
    <property type="project" value="UniProtKB-EC"/>
</dbReference>
<feature type="domain" description="Bulb-type lectin" evidence="8">
    <location>
        <begin position="1"/>
        <end position="92"/>
    </location>
</feature>
<dbReference type="SUPFAM" id="SSF51110">
    <property type="entry name" value="alpha-D-mannose-specific plant lectins"/>
    <property type="match status" value="1"/>
</dbReference>
<evidence type="ECO:0000259" key="8">
    <source>
        <dbReference type="PROSITE" id="PS50927"/>
    </source>
</evidence>
<evidence type="ECO:0000256" key="1">
    <source>
        <dbReference type="ARBA" id="ARBA00004479"/>
    </source>
</evidence>
<dbReference type="PROSITE" id="PS50927">
    <property type="entry name" value="BULB_LECTIN"/>
    <property type="match status" value="1"/>
</dbReference>
<dbReference type="Proteomes" id="UP000636709">
    <property type="component" value="Unassembled WGS sequence"/>
</dbReference>
<evidence type="ECO:0000256" key="5">
    <source>
        <dbReference type="ARBA" id="ARBA00048679"/>
    </source>
</evidence>
<keyword evidence="3" id="KW-0675">Receptor</keyword>
<dbReference type="PANTHER" id="PTHR32444:SF118">
    <property type="entry name" value="OS09G0551150 PROTEIN"/>
    <property type="match status" value="1"/>
</dbReference>
<dbReference type="SUPFAM" id="SSF56112">
    <property type="entry name" value="Protein kinase-like (PK-like)"/>
    <property type="match status" value="1"/>
</dbReference>
<proteinExistence type="predicted"/>
<dbReference type="Gene3D" id="3.30.200.20">
    <property type="entry name" value="Phosphorylase Kinase, domain 1"/>
    <property type="match status" value="1"/>
</dbReference>
<keyword evidence="6" id="KW-0067">ATP-binding</keyword>